<evidence type="ECO:0000313" key="3">
    <source>
        <dbReference type="Proteomes" id="UP001164803"/>
    </source>
</evidence>
<gene>
    <name evidence="2" type="ORF">NZD86_21780</name>
</gene>
<accession>A0ABY6Z365</accession>
<feature type="domain" description="Sin" evidence="1">
    <location>
        <begin position="2"/>
        <end position="40"/>
    </location>
</feature>
<dbReference type="Proteomes" id="UP001164803">
    <property type="component" value="Chromosome"/>
</dbReference>
<name>A0ABY6Z365_9BACL</name>
<dbReference type="EMBL" id="CP104064">
    <property type="protein sequence ID" value="WAH36771.1"/>
    <property type="molecule type" value="Genomic_DNA"/>
</dbReference>
<evidence type="ECO:0000313" key="2">
    <source>
        <dbReference type="EMBL" id="WAH36771.1"/>
    </source>
</evidence>
<protein>
    <submittedName>
        <fullName evidence="2">Anti-repressor SinI family protein</fullName>
    </submittedName>
</protein>
<dbReference type="SUPFAM" id="SSF47406">
    <property type="entry name" value="SinR repressor dimerisation domain-like"/>
    <property type="match status" value="1"/>
</dbReference>
<keyword evidence="3" id="KW-1185">Reference proteome</keyword>
<dbReference type="RefSeq" id="WP_268044155.1">
    <property type="nucleotide sequence ID" value="NZ_CP104064.1"/>
</dbReference>
<dbReference type="PROSITE" id="PS51500">
    <property type="entry name" value="SIN"/>
    <property type="match status" value="1"/>
</dbReference>
<evidence type="ECO:0000259" key="1">
    <source>
        <dbReference type="PROSITE" id="PS51500"/>
    </source>
</evidence>
<dbReference type="InterPro" id="IPR036281">
    <property type="entry name" value="SinR/SinI_dimer_dom_sf"/>
</dbReference>
<dbReference type="Pfam" id="PF08671">
    <property type="entry name" value="SinI"/>
    <property type="match status" value="1"/>
</dbReference>
<proteinExistence type="predicted"/>
<reference evidence="2" key="1">
    <citation type="submission" date="2022-08" db="EMBL/GenBank/DDBJ databases">
        <title>Alicyclobacillus dauci DSM2870, complete genome.</title>
        <authorList>
            <person name="Wang Q."/>
            <person name="Cai R."/>
            <person name="Wang Z."/>
        </authorList>
    </citation>
    <scope>NUCLEOTIDE SEQUENCE</scope>
    <source>
        <strain evidence="2">DSM 28700</strain>
    </source>
</reference>
<organism evidence="2 3">
    <name type="scientific">Alicyclobacillus dauci</name>
    <dbReference type="NCBI Taxonomy" id="1475485"/>
    <lineage>
        <taxon>Bacteria</taxon>
        <taxon>Bacillati</taxon>
        <taxon>Bacillota</taxon>
        <taxon>Bacilli</taxon>
        <taxon>Bacillales</taxon>
        <taxon>Alicyclobacillaceae</taxon>
        <taxon>Alicyclobacillus</taxon>
    </lineage>
</organism>
<dbReference type="InterPro" id="IPR010981">
    <property type="entry name" value="SinR/SinI_dimer_dom"/>
</dbReference>
<sequence>MKDWNTMDSASYVEWAELLQLAREVGISPEEIRKFLAQSATSQPVEKLGSKVNGHGSLFHV</sequence>